<reference evidence="2 3" key="1">
    <citation type="submission" date="2018-03" db="EMBL/GenBank/DDBJ databases">
        <title>Draft genome sequence of Rohu Carp (Labeo rohita).</title>
        <authorList>
            <person name="Das P."/>
            <person name="Kushwaha B."/>
            <person name="Joshi C.G."/>
            <person name="Kumar D."/>
            <person name="Nagpure N.S."/>
            <person name="Sahoo L."/>
            <person name="Das S.P."/>
            <person name="Bit A."/>
            <person name="Patnaik S."/>
            <person name="Meher P.K."/>
            <person name="Jayasankar P."/>
            <person name="Koringa P.G."/>
            <person name="Patel N.V."/>
            <person name="Hinsu A.T."/>
            <person name="Kumar R."/>
            <person name="Pandey M."/>
            <person name="Agarwal S."/>
            <person name="Srivastava S."/>
            <person name="Singh M."/>
            <person name="Iquebal M.A."/>
            <person name="Jaiswal S."/>
            <person name="Angadi U.B."/>
            <person name="Kumar N."/>
            <person name="Raza M."/>
            <person name="Shah T.M."/>
            <person name="Rai A."/>
            <person name="Jena J.K."/>
        </authorList>
    </citation>
    <scope>NUCLEOTIDE SEQUENCE [LARGE SCALE GENOMIC DNA]</scope>
    <source>
        <strain evidence="2">DASCIFA01</strain>
        <tissue evidence="2">Testis</tissue>
    </source>
</reference>
<name>A0A498NFR0_LABRO</name>
<dbReference type="STRING" id="84645.A0A498NFR0"/>
<organism evidence="2 3">
    <name type="scientific">Labeo rohita</name>
    <name type="common">Indian major carp</name>
    <name type="synonym">Cyprinus rohita</name>
    <dbReference type="NCBI Taxonomy" id="84645"/>
    <lineage>
        <taxon>Eukaryota</taxon>
        <taxon>Metazoa</taxon>
        <taxon>Chordata</taxon>
        <taxon>Craniata</taxon>
        <taxon>Vertebrata</taxon>
        <taxon>Euteleostomi</taxon>
        <taxon>Actinopterygii</taxon>
        <taxon>Neopterygii</taxon>
        <taxon>Teleostei</taxon>
        <taxon>Ostariophysi</taxon>
        <taxon>Cypriniformes</taxon>
        <taxon>Cyprinidae</taxon>
        <taxon>Labeoninae</taxon>
        <taxon>Labeonini</taxon>
        <taxon>Labeo</taxon>
    </lineage>
</organism>
<evidence type="ECO:0000313" key="3">
    <source>
        <dbReference type="Proteomes" id="UP000290572"/>
    </source>
</evidence>
<dbReference type="GO" id="GO:0003677">
    <property type="term" value="F:DNA binding"/>
    <property type="evidence" value="ECO:0007669"/>
    <property type="project" value="InterPro"/>
</dbReference>
<dbReference type="Gene3D" id="1.10.10.2590">
    <property type="entry name" value="BEN domain"/>
    <property type="match status" value="1"/>
</dbReference>
<dbReference type="AlphaFoldDB" id="A0A498NFR0"/>
<feature type="domain" description="Tf2-1-like SH3-like" evidence="1">
    <location>
        <begin position="224"/>
        <end position="284"/>
    </location>
</feature>
<evidence type="ECO:0000259" key="1">
    <source>
        <dbReference type="Pfam" id="PF24626"/>
    </source>
</evidence>
<accession>A0A498NFR0</accession>
<dbReference type="GO" id="GO:0045892">
    <property type="term" value="P:negative regulation of DNA-templated transcription"/>
    <property type="evidence" value="ECO:0007669"/>
    <property type="project" value="InterPro"/>
</dbReference>
<dbReference type="Pfam" id="PF24626">
    <property type="entry name" value="SH3_Tf2-1"/>
    <property type="match status" value="1"/>
</dbReference>
<keyword evidence="3" id="KW-1185">Reference proteome</keyword>
<dbReference type="EMBL" id="QBIY01011554">
    <property type="protein sequence ID" value="RXN30663.1"/>
    <property type="molecule type" value="Genomic_DNA"/>
</dbReference>
<protein>
    <submittedName>
        <fullName evidence="2">Retrotransposable element Tf2 type 1</fullName>
    </submittedName>
</protein>
<sequence>MFAYVKYIEDGCKEIVPISYIKDFDHTVSDLTKTYWLRWQEKFFKGQILLLKESREEIEQELAKGKRVRVRLLKESTPPPSRSEKEEAKTIHILDHQAQMRPYKIHLGGDIRLRKKAWSRIQSNTRDSLFVKELAVAIWGTKTLGERSLTGKECPTTKTTSQPLTPKKLQTLKETEVTVPSAFALVRRCHLAWRRARQTLLHSSANYKKWADKHRSPAPQYRMGQQVWLASKDLPLRLENRKLAPRFVGPFPITKVVNPVAVRLRLPRPLRIHPTFHVSRVKPFRQSRLAASS</sequence>
<dbReference type="PANTHER" id="PTHR14628">
    <property type="entry name" value="BEN DOMAIN-CONTAINING PROTEIN 5"/>
    <property type="match status" value="1"/>
</dbReference>
<dbReference type="InterPro" id="IPR056924">
    <property type="entry name" value="SH3_Tf2-1"/>
</dbReference>
<dbReference type="PANTHER" id="PTHR14628:SF1">
    <property type="entry name" value="BEN DOMAIN-CONTAINING PROTEIN 5"/>
    <property type="match status" value="1"/>
</dbReference>
<comment type="caution">
    <text evidence="2">The sequence shown here is derived from an EMBL/GenBank/DDBJ whole genome shotgun (WGS) entry which is preliminary data.</text>
</comment>
<dbReference type="Proteomes" id="UP000290572">
    <property type="component" value="Unassembled WGS sequence"/>
</dbReference>
<gene>
    <name evidence="2" type="ORF">ROHU_017569</name>
</gene>
<dbReference type="InterPro" id="IPR040391">
    <property type="entry name" value="BEND5"/>
</dbReference>
<proteinExistence type="predicted"/>
<evidence type="ECO:0000313" key="2">
    <source>
        <dbReference type="EMBL" id="RXN30663.1"/>
    </source>
</evidence>